<dbReference type="RefSeq" id="XP_012937281.1">
    <property type="nucleotide sequence ID" value="XM_013081827.1"/>
</dbReference>
<feature type="compositionally biased region" description="Polar residues" evidence="3">
    <location>
        <begin position="386"/>
        <end position="421"/>
    </location>
</feature>
<proteinExistence type="predicted"/>
<dbReference type="Gene3D" id="3.10.250.10">
    <property type="entry name" value="SRCR-like domain"/>
    <property type="match status" value="1"/>
</dbReference>
<dbReference type="GeneID" id="101861810"/>
<feature type="domain" description="SRCR" evidence="5">
    <location>
        <begin position="638"/>
        <end position="666"/>
    </location>
</feature>
<evidence type="ECO:0000313" key="6">
    <source>
        <dbReference type="Proteomes" id="UP000694888"/>
    </source>
</evidence>
<dbReference type="PROSITE" id="PS50287">
    <property type="entry name" value="SRCR_2"/>
    <property type="match status" value="1"/>
</dbReference>
<accession>A0ABM0ZYP8</accession>
<sequence length="666" mass="73907">MACSRHGSRRCEYSRVLVLLLTMASCVCHVDSQTGEETEVASESADAAKKLEETVFTDMLRIVDHKFDTLTTRITALERAVSNLQFFSIRQFRQLSGSIQSTENDLEAVGNQVGQLEVNGRALKIAMTLLSRDMTDLKSTTNGMLGELESSVVYINDNVEKQAGLLKTVVEDTVLRSTRDITTQLGRRIEKLGRRQQKAQPESVNCTVDFSELNERIDLRFAMFKKETHNHFVKLIDAAQLNIRGAPEGKKESKDEPEEVPELETINEGKRVSEKSEKKLSSLTKKGKPSISAQEQREEGITTETPSSSGRYRYSDEYNETYYEENDQRIMRALTNMTSSVLQAVNYFRHTGRMLEQIMSNTDNLVSSQTDLMRKVEGLESLAFPQKTTGKSGEISNAIPGSQHQTQGDEGSTSRPLTGSSPDHCIVSNDLVNNMATIAKNGSQLLEVLTDLAQMSSVSLAQTTAALQDEVKRVEGVRTRMATTMLARSTGDKSDPVTQLTNTTQRIFKLVEAVASNTGWLPLIFRNVQHVETLGNRSLEFVTRNHAILRDLQRLSSEANARLDESAASPEPTISNKIPRIPEGRATGAPENTAPSEGAKEELVLDQESLETIYSTSLQLNRIMPALTKLLAEPDPLFTLVGGGRPDQGRVEIYNKGQWGTICHRE</sequence>
<evidence type="ECO:0000256" key="4">
    <source>
        <dbReference type="SAM" id="SignalP"/>
    </source>
</evidence>
<dbReference type="Proteomes" id="UP000694888">
    <property type="component" value="Unplaced"/>
</dbReference>
<dbReference type="SUPFAM" id="SSF56487">
    <property type="entry name" value="SRCR-like"/>
    <property type="match status" value="1"/>
</dbReference>
<evidence type="ECO:0000313" key="7">
    <source>
        <dbReference type="RefSeq" id="XP_012937281.1"/>
    </source>
</evidence>
<feature type="compositionally biased region" description="Basic and acidic residues" evidence="3">
    <location>
        <begin position="267"/>
        <end position="280"/>
    </location>
</feature>
<evidence type="ECO:0000256" key="1">
    <source>
        <dbReference type="ARBA" id="ARBA00023157"/>
    </source>
</evidence>
<evidence type="ECO:0000256" key="2">
    <source>
        <dbReference type="PROSITE-ProRule" id="PRU00196"/>
    </source>
</evidence>
<protein>
    <submittedName>
        <fullName evidence="7">Uncharacterized protein LOC101861810</fullName>
    </submittedName>
</protein>
<feature type="region of interest" description="Disordered" evidence="3">
    <location>
        <begin position="561"/>
        <end position="599"/>
    </location>
</feature>
<dbReference type="InterPro" id="IPR036772">
    <property type="entry name" value="SRCR-like_dom_sf"/>
</dbReference>
<organism evidence="6 7">
    <name type="scientific">Aplysia californica</name>
    <name type="common">California sea hare</name>
    <dbReference type="NCBI Taxonomy" id="6500"/>
    <lineage>
        <taxon>Eukaryota</taxon>
        <taxon>Metazoa</taxon>
        <taxon>Spiralia</taxon>
        <taxon>Lophotrochozoa</taxon>
        <taxon>Mollusca</taxon>
        <taxon>Gastropoda</taxon>
        <taxon>Heterobranchia</taxon>
        <taxon>Euthyneura</taxon>
        <taxon>Tectipleura</taxon>
        <taxon>Aplysiida</taxon>
        <taxon>Aplysioidea</taxon>
        <taxon>Aplysiidae</taxon>
        <taxon>Aplysia</taxon>
    </lineage>
</organism>
<feature type="region of interest" description="Disordered" evidence="3">
    <location>
        <begin position="246"/>
        <end position="313"/>
    </location>
</feature>
<dbReference type="InterPro" id="IPR001190">
    <property type="entry name" value="SRCR"/>
</dbReference>
<gene>
    <name evidence="7" type="primary">LOC101861810</name>
</gene>
<reference evidence="7" key="1">
    <citation type="submission" date="2025-08" db="UniProtKB">
        <authorList>
            <consortium name="RefSeq"/>
        </authorList>
    </citation>
    <scope>IDENTIFICATION</scope>
</reference>
<dbReference type="PROSITE" id="PS51257">
    <property type="entry name" value="PROKAR_LIPOPROTEIN"/>
    <property type="match status" value="1"/>
</dbReference>
<keyword evidence="1" id="KW-1015">Disulfide bond</keyword>
<keyword evidence="4" id="KW-0732">Signal</keyword>
<feature type="signal peptide" evidence="4">
    <location>
        <begin position="1"/>
        <end position="32"/>
    </location>
</feature>
<evidence type="ECO:0000256" key="3">
    <source>
        <dbReference type="SAM" id="MobiDB-lite"/>
    </source>
</evidence>
<name>A0ABM0ZYP8_APLCA</name>
<keyword evidence="6" id="KW-1185">Reference proteome</keyword>
<feature type="chain" id="PRO_5045351839" evidence="4">
    <location>
        <begin position="33"/>
        <end position="666"/>
    </location>
</feature>
<feature type="non-terminal residue" evidence="7">
    <location>
        <position position="666"/>
    </location>
</feature>
<comment type="caution">
    <text evidence="2">Lacks conserved residue(s) required for the propagation of feature annotation.</text>
</comment>
<feature type="region of interest" description="Disordered" evidence="3">
    <location>
        <begin position="385"/>
        <end position="423"/>
    </location>
</feature>
<evidence type="ECO:0000259" key="5">
    <source>
        <dbReference type="PROSITE" id="PS50287"/>
    </source>
</evidence>